<accession>A0A3A3Z5I9</accession>
<dbReference type="PANTHER" id="PTHR42912">
    <property type="entry name" value="METHYLTRANSFERASE"/>
    <property type="match status" value="1"/>
</dbReference>
<evidence type="ECO:0000259" key="1">
    <source>
        <dbReference type="Pfam" id="PF08241"/>
    </source>
</evidence>
<dbReference type="Pfam" id="PF08241">
    <property type="entry name" value="Methyltransf_11"/>
    <property type="match status" value="1"/>
</dbReference>
<dbReference type="Proteomes" id="UP000265614">
    <property type="component" value="Unassembled WGS sequence"/>
</dbReference>
<name>A0A3A3Z5I9_9ACTN</name>
<sequence>MTAVWDGELYAANTAHHRRFDDHVLAGLAPPPDGTVLDLGCGAGDLTRRLVGLVPRGRVLGVDADPSMVRVAAAAGGGPEYAVARAQDLRGAVPDASVDLVVSTAALHWVPADEQALVLAEVARVLRPGGTFRAELGGAGQIAAARAVLDEVSREHGGGAGPWCFPSPQEYAPLLAAAGLGTDGGWLRLVHQRRSMPDADALVGWLRSQVLIAYEPALEPASRASFRAEAERRALAALRRDDGTYDQDYVRLDLLARRAGEQEALRSRG</sequence>
<organism evidence="2 3">
    <name type="scientific">Vallicoccus soli</name>
    <dbReference type="NCBI Taxonomy" id="2339232"/>
    <lineage>
        <taxon>Bacteria</taxon>
        <taxon>Bacillati</taxon>
        <taxon>Actinomycetota</taxon>
        <taxon>Actinomycetes</taxon>
        <taxon>Motilibacterales</taxon>
        <taxon>Vallicoccaceae</taxon>
        <taxon>Vallicoccus</taxon>
    </lineage>
</organism>
<dbReference type="GO" id="GO:0032259">
    <property type="term" value="P:methylation"/>
    <property type="evidence" value="ECO:0007669"/>
    <property type="project" value="UniProtKB-KW"/>
</dbReference>
<keyword evidence="2" id="KW-0808">Transferase</keyword>
<dbReference type="Gene3D" id="3.40.50.150">
    <property type="entry name" value="Vaccinia Virus protein VP39"/>
    <property type="match status" value="1"/>
</dbReference>
<evidence type="ECO:0000313" key="3">
    <source>
        <dbReference type="Proteomes" id="UP000265614"/>
    </source>
</evidence>
<protein>
    <submittedName>
        <fullName evidence="2">Class I SAM-dependent methyltransferase</fullName>
    </submittedName>
</protein>
<dbReference type="EMBL" id="QZEZ01000001">
    <property type="protein sequence ID" value="RJK98233.1"/>
    <property type="molecule type" value="Genomic_DNA"/>
</dbReference>
<dbReference type="CDD" id="cd02440">
    <property type="entry name" value="AdoMet_MTases"/>
    <property type="match status" value="1"/>
</dbReference>
<reference evidence="2 3" key="1">
    <citation type="submission" date="2018-09" db="EMBL/GenBank/DDBJ databases">
        <title>YIM 75000 draft genome.</title>
        <authorList>
            <person name="Tang S."/>
            <person name="Feng Y."/>
        </authorList>
    </citation>
    <scope>NUCLEOTIDE SEQUENCE [LARGE SCALE GENOMIC DNA]</scope>
    <source>
        <strain evidence="2 3">YIM 75000</strain>
    </source>
</reference>
<dbReference type="SUPFAM" id="SSF53335">
    <property type="entry name" value="S-adenosyl-L-methionine-dependent methyltransferases"/>
    <property type="match status" value="1"/>
</dbReference>
<dbReference type="OrthoDB" id="9795085at2"/>
<gene>
    <name evidence="2" type="ORF">D5H78_04890</name>
</gene>
<dbReference type="InterPro" id="IPR013216">
    <property type="entry name" value="Methyltransf_11"/>
</dbReference>
<comment type="caution">
    <text evidence="2">The sequence shown here is derived from an EMBL/GenBank/DDBJ whole genome shotgun (WGS) entry which is preliminary data.</text>
</comment>
<keyword evidence="3" id="KW-1185">Reference proteome</keyword>
<proteinExistence type="predicted"/>
<dbReference type="AlphaFoldDB" id="A0A3A3Z5I9"/>
<feature type="domain" description="Methyltransferase type 11" evidence="1">
    <location>
        <begin position="37"/>
        <end position="132"/>
    </location>
</feature>
<dbReference type="GO" id="GO:0008757">
    <property type="term" value="F:S-adenosylmethionine-dependent methyltransferase activity"/>
    <property type="evidence" value="ECO:0007669"/>
    <property type="project" value="InterPro"/>
</dbReference>
<dbReference type="RefSeq" id="WP_119949158.1">
    <property type="nucleotide sequence ID" value="NZ_QZEZ01000001.1"/>
</dbReference>
<evidence type="ECO:0000313" key="2">
    <source>
        <dbReference type="EMBL" id="RJK98233.1"/>
    </source>
</evidence>
<dbReference type="InterPro" id="IPR050508">
    <property type="entry name" value="Methyltransf_Superfamily"/>
</dbReference>
<dbReference type="InterPro" id="IPR029063">
    <property type="entry name" value="SAM-dependent_MTases_sf"/>
</dbReference>
<keyword evidence="2" id="KW-0489">Methyltransferase</keyword>